<evidence type="ECO:0000256" key="4">
    <source>
        <dbReference type="ARBA" id="ARBA00023014"/>
    </source>
</evidence>
<protein>
    <recommendedName>
        <fullName evidence="6">4Fe-4S ferredoxin-type domain-containing protein</fullName>
    </recommendedName>
</protein>
<dbReference type="Pfam" id="PF13237">
    <property type="entry name" value="Fer4_10"/>
    <property type="match status" value="1"/>
</dbReference>
<evidence type="ECO:0000259" key="6">
    <source>
        <dbReference type="PROSITE" id="PS51379"/>
    </source>
</evidence>
<dbReference type="Gene3D" id="3.30.70.20">
    <property type="match status" value="1"/>
</dbReference>
<gene>
    <name evidence="7" type="ORF">MNBD_ACTINO01-2040</name>
</gene>
<dbReference type="PROSITE" id="PS00198">
    <property type="entry name" value="4FE4S_FER_1"/>
    <property type="match status" value="1"/>
</dbReference>
<dbReference type="PANTHER" id="PTHR43687">
    <property type="entry name" value="ADENYLYLSULFATE REDUCTASE, BETA SUBUNIT"/>
    <property type="match status" value="1"/>
</dbReference>
<feature type="region of interest" description="Disordered" evidence="5">
    <location>
        <begin position="186"/>
        <end position="207"/>
    </location>
</feature>
<dbReference type="EMBL" id="UOEI01000021">
    <property type="protein sequence ID" value="VAV89622.1"/>
    <property type="molecule type" value="Genomic_DNA"/>
</dbReference>
<evidence type="ECO:0000256" key="2">
    <source>
        <dbReference type="ARBA" id="ARBA00022723"/>
    </source>
</evidence>
<dbReference type="InterPro" id="IPR017900">
    <property type="entry name" value="4Fe4S_Fe_S_CS"/>
</dbReference>
<keyword evidence="4" id="KW-0411">Iron-sulfur</keyword>
<dbReference type="GO" id="GO:0046872">
    <property type="term" value="F:metal ion binding"/>
    <property type="evidence" value="ECO:0007669"/>
    <property type="project" value="UniProtKB-KW"/>
</dbReference>
<feature type="domain" description="4Fe-4S ferredoxin-type" evidence="6">
    <location>
        <begin position="120"/>
        <end position="152"/>
    </location>
</feature>
<name>A0A3B0RBJ4_9ZZZZ</name>
<evidence type="ECO:0000256" key="1">
    <source>
        <dbReference type="ARBA" id="ARBA00022485"/>
    </source>
</evidence>
<accession>A0A3B0RBJ4</accession>
<organism evidence="7">
    <name type="scientific">hydrothermal vent metagenome</name>
    <dbReference type="NCBI Taxonomy" id="652676"/>
    <lineage>
        <taxon>unclassified sequences</taxon>
        <taxon>metagenomes</taxon>
        <taxon>ecological metagenomes</taxon>
    </lineage>
</organism>
<keyword evidence="1" id="KW-0004">4Fe-4S</keyword>
<dbReference type="AlphaFoldDB" id="A0A3B0RBJ4"/>
<keyword evidence="3" id="KW-0408">Iron</keyword>
<evidence type="ECO:0000256" key="5">
    <source>
        <dbReference type="SAM" id="MobiDB-lite"/>
    </source>
</evidence>
<dbReference type="InterPro" id="IPR017896">
    <property type="entry name" value="4Fe4S_Fe-S-bd"/>
</dbReference>
<dbReference type="SUPFAM" id="SSF54862">
    <property type="entry name" value="4Fe-4S ferredoxins"/>
    <property type="match status" value="1"/>
</dbReference>
<dbReference type="GO" id="GO:0051539">
    <property type="term" value="F:4 iron, 4 sulfur cluster binding"/>
    <property type="evidence" value="ECO:0007669"/>
    <property type="project" value="UniProtKB-KW"/>
</dbReference>
<dbReference type="PANTHER" id="PTHR43687:SF1">
    <property type="entry name" value="FERREDOXIN III"/>
    <property type="match status" value="1"/>
</dbReference>
<dbReference type="PROSITE" id="PS51379">
    <property type="entry name" value="4FE4S_FER_2"/>
    <property type="match status" value="2"/>
</dbReference>
<reference evidence="7" key="1">
    <citation type="submission" date="2018-06" db="EMBL/GenBank/DDBJ databases">
        <authorList>
            <person name="Zhirakovskaya E."/>
        </authorList>
    </citation>
    <scope>NUCLEOTIDE SEQUENCE</scope>
</reference>
<evidence type="ECO:0000256" key="3">
    <source>
        <dbReference type="ARBA" id="ARBA00023004"/>
    </source>
</evidence>
<feature type="non-terminal residue" evidence="7">
    <location>
        <position position="1"/>
    </location>
</feature>
<keyword evidence="2" id="KW-0479">Metal-binding</keyword>
<proteinExistence type="predicted"/>
<evidence type="ECO:0000313" key="7">
    <source>
        <dbReference type="EMBL" id="VAV89622.1"/>
    </source>
</evidence>
<feature type="domain" description="4Fe-4S ferredoxin-type" evidence="6">
    <location>
        <begin position="87"/>
        <end position="116"/>
    </location>
</feature>
<sequence>TCSESGCSIGNDDVLVPRRNAARKLLDTIGLFTGRLCDRAGDVAPTTISSDATRRLGTFRDAEVFLALADIANTADWLVSSEVASTGVVRIDVSTCTVCEQCVSACPSDALTSERFGGIIEISFDPFPCTGCAMCVQACPVVDDDAIILDHRPDAAVLTIGGRVLVSAHVSPHDMRPDPITLSVTLDRTEPMSGSNHTGTVSLISHR</sequence>
<dbReference type="InterPro" id="IPR050572">
    <property type="entry name" value="Fe-S_Ferredoxin"/>
</dbReference>